<evidence type="ECO:0000313" key="11">
    <source>
        <dbReference type="EMBL" id="TDQ11546.1"/>
    </source>
</evidence>
<dbReference type="EC" id="2.7.13.3" evidence="2"/>
<keyword evidence="3" id="KW-0597">Phosphoprotein</keyword>
<accession>A0A4R6SYN0</accession>
<proteinExistence type="predicted"/>
<keyword evidence="5" id="KW-0547">Nucleotide-binding</keyword>
<dbReference type="SUPFAM" id="SSF50969">
    <property type="entry name" value="YVTN repeat-like/Quinoprotein amine dehydrogenase"/>
    <property type="match status" value="1"/>
</dbReference>
<dbReference type="Gene3D" id="3.30.565.10">
    <property type="entry name" value="Histidine kinase-like ATPase, C-terminal domain"/>
    <property type="match status" value="1"/>
</dbReference>
<evidence type="ECO:0000256" key="7">
    <source>
        <dbReference type="ARBA" id="ARBA00022840"/>
    </source>
</evidence>
<feature type="domain" description="Signal transduction histidine kinase subgroup 3 dimerisation and phosphoacceptor" evidence="10">
    <location>
        <begin position="805"/>
        <end position="863"/>
    </location>
</feature>
<reference evidence="11 12" key="1">
    <citation type="submission" date="2019-03" db="EMBL/GenBank/DDBJ databases">
        <title>Genomic Encyclopedia of Archaeal and Bacterial Type Strains, Phase II (KMG-II): from individual species to whole genera.</title>
        <authorList>
            <person name="Goeker M."/>
        </authorList>
    </citation>
    <scope>NUCLEOTIDE SEQUENCE [LARGE SCALE GENOMIC DNA]</scope>
    <source>
        <strain evidence="11 12">DSM 19035</strain>
    </source>
</reference>
<keyword evidence="9" id="KW-0812">Transmembrane</keyword>
<evidence type="ECO:0000259" key="10">
    <source>
        <dbReference type="Pfam" id="PF07730"/>
    </source>
</evidence>
<dbReference type="InterPro" id="IPR036890">
    <property type="entry name" value="HATPase_C_sf"/>
</dbReference>
<keyword evidence="12" id="KW-1185">Reference proteome</keyword>
<keyword evidence="8" id="KW-0902">Two-component regulatory system</keyword>
<dbReference type="SUPFAM" id="SSF55874">
    <property type="entry name" value="ATPase domain of HSP90 chaperone/DNA topoisomerase II/histidine kinase"/>
    <property type="match status" value="1"/>
</dbReference>
<dbReference type="Proteomes" id="UP000295620">
    <property type="component" value="Unassembled WGS sequence"/>
</dbReference>
<comment type="caution">
    <text evidence="11">The sequence shown here is derived from an EMBL/GenBank/DDBJ whole genome shotgun (WGS) entry which is preliminary data.</text>
</comment>
<evidence type="ECO:0000256" key="4">
    <source>
        <dbReference type="ARBA" id="ARBA00022679"/>
    </source>
</evidence>
<dbReference type="Pfam" id="PF07730">
    <property type="entry name" value="HisKA_3"/>
    <property type="match status" value="1"/>
</dbReference>
<evidence type="ECO:0000256" key="2">
    <source>
        <dbReference type="ARBA" id="ARBA00012438"/>
    </source>
</evidence>
<evidence type="ECO:0000256" key="6">
    <source>
        <dbReference type="ARBA" id="ARBA00022777"/>
    </source>
</evidence>
<dbReference type="GO" id="GO:0046983">
    <property type="term" value="F:protein dimerization activity"/>
    <property type="evidence" value="ECO:0007669"/>
    <property type="project" value="InterPro"/>
</dbReference>
<keyword evidence="4" id="KW-0808">Transferase</keyword>
<comment type="catalytic activity">
    <reaction evidence="1">
        <text>ATP + protein L-histidine = ADP + protein N-phospho-L-histidine.</text>
        <dbReference type="EC" id="2.7.13.3"/>
    </reaction>
</comment>
<feature type="transmembrane region" description="Helical" evidence="9">
    <location>
        <begin position="773"/>
        <end position="791"/>
    </location>
</feature>
<keyword evidence="9" id="KW-1133">Transmembrane helix</keyword>
<sequence length="996" mass="112365">MICKNNYPAKVTTAAAKNTAIAAVGMVLLCIFFLSIQSAQAQYQIVKPAISGKQYPPSVVRVGQDSRGFIWYLTHDGLYRYDGQSSSYFKKELVNLGFTGTPDDMLLDSNDRLWIASKSCVAWLDLKNWKLHKADSALIKSKYADDISSIQQLPNQKVMIVYRSGYLIFGNTAGFTAFDGFYKIVINAGHRFTFDNIIHWKNAYWMGATNGELFQIDTTLKQPAKKITIEKGTAIVAVMPFKDNLICKTINGLIYTYDGHNHKLITDGYLAVRSKKYPWHNKIFPSNYEYLYYNRKSSPKELSLFSDGIFKREVLLNDTAGILTDLYINSFVHTKKNGTVILATSSGIYILFKQRAVIPKLNGKSVRGIYRFPDGDIYYASYSGSRLITKTKTFVFDTVRIAYCMLPLDDHRLLLGYEGGFMEVFDKTKRTHTRFSYTRSKLAGEQFSRFIFTATTRKGKYYLGTGNGVLVLDSASKKLSALIDQQGNQITSKLQIKKLVWIKNKLYLASQRGCFTWSGHSLKKLYPTGTNKGSSVYDMVPGDKGIWIATLNEGLIHLSATGKVIRRLDTDHGLKTNVIFSLLDAAGTLVAGTDRGLVLIKKDSVRLIGNDDGLHQFEFNHGAAFYDRENNIAYMGGLEGYSLLDLNRKWFANAPLKRLYASTITLSSGDPGKSIDIYNLPYLNNLKINLKPKQEYLSISIATPMSYLYKYDLEYRLVGVFDQWQRLEEGQPISLLGLAPGKYPLLVRSGGSIMTGKVLMLFINKEPAFYQTWIFYVILVCIVSGLFYLNYRGRIEKARKESLLRARIASDLHDEVGSVLTGISLQADFLLYSGEDINRKYLKQIGESSREAISMMGDIVWSIDSRNDNTDELLDKMRDYLLSILQTQGIQSEFETNPTYPHIPQLIRQNTYLIFKEAINNISKHASATLVNVSLKYENKLLTLKVRDNGIGFPSSYKARGQGIRNMKMRAGRMKATLTISDPGPGMLIELEVPCC</sequence>
<evidence type="ECO:0000256" key="3">
    <source>
        <dbReference type="ARBA" id="ARBA00022553"/>
    </source>
</evidence>
<dbReference type="AlphaFoldDB" id="A0A4R6SYN0"/>
<dbReference type="PANTHER" id="PTHR24421:SF10">
    <property type="entry name" value="NITRATE_NITRITE SENSOR PROTEIN NARQ"/>
    <property type="match status" value="1"/>
</dbReference>
<evidence type="ECO:0000256" key="1">
    <source>
        <dbReference type="ARBA" id="ARBA00000085"/>
    </source>
</evidence>
<keyword evidence="7" id="KW-0067">ATP-binding</keyword>
<name>A0A4R6SYN0_9SPHI</name>
<evidence type="ECO:0000256" key="8">
    <source>
        <dbReference type="ARBA" id="ARBA00023012"/>
    </source>
</evidence>
<dbReference type="InterPro" id="IPR050482">
    <property type="entry name" value="Sensor_HK_TwoCompSys"/>
</dbReference>
<organism evidence="11 12">
    <name type="scientific">Pedobacter metabolipauper</name>
    <dbReference type="NCBI Taxonomy" id="425513"/>
    <lineage>
        <taxon>Bacteria</taxon>
        <taxon>Pseudomonadati</taxon>
        <taxon>Bacteroidota</taxon>
        <taxon>Sphingobacteriia</taxon>
        <taxon>Sphingobacteriales</taxon>
        <taxon>Sphingobacteriaceae</taxon>
        <taxon>Pedobacter</taxon>
    </lineage>
</organism>
<dbReference type="GO" id="GO:0000155">
    <property type="term" value="F:phosphorelay sensor kinase activity"/>
    <property type="evidence" value="ECO:0007669"/>
    <property type="project" value="InterPro"/>
</dbReference>
<keyword evidence="9" id="KW-0472">Membrane</keyword>
<dbReference type="InterPro" id="IPR013783">
    <property type="entry name" value="Ig-like_fold"/>
</dbReference>
<evidence type="ECO:0000256" key="9">
    <source>
        <dbReference type="SAM" id="Phobius"/>
    </source>
</evidence>
<dbReference type="Gene3D" id="2.60.40.10">
    <property type="entry name" value="Immunoglobulins"/>
    <property type="match status" value="1"/>
</dbReference>
<gene>
    <name evidence="11" type="ORF">ATK78_0669</name>
</gene>
<dbReference type="RefSeq" id="WP_133574612.1">
    <property type="nucleotide sequence ID" value="NZ_SNYC01000003.1"/>
</dbReference>
<dbReference type="GO" id="GO:0016020">
    <property type="term" value="C:membrane"/>
    <property type="evidence" value="ECO:0007669"/>
    <property type="project" value="InterPro"/>
</dbReference>
<dbReference type="PANTHER" id="PTHR24421">
    <property type="entry name" value="NITRATE/NITRITE SENSOR PROTEIN NARX-RELATED"/>
    <property type="match status" value="1"/>
</dbReference>
<dbReference type="SUPFAM" id="SSF69322">
    <property type="entry name" value="Tricorn protease domain 2"/>
    <property type="match status" value="1"/>
</dbReference>
<evidence type="ECO:0000313" key="12">
    <source>
        <dbReference type="Proteomes" id="UP000295620"/>
    </source>
</evidence>
<protein>
    <recommendedName>
        <fullName evidence="2">histidine kinase</fullName>
        <ecNumber evidence="2">2.7.13.3</ecNumber>
    </recommendedName>
</protein>
<dbReference type="GO" id="GO:0005524">
    <property type="term" value="F:ATP binding"/>
    <property type="evidence" value="ECO:0007669"/>
    <property type="project" value="UniProtKB-KW"/>
</dbReference>
<dbReference type="CDD" id="cd16917">
    <property type="entry name" value="HATPase_UhpB-NarQ-NarX-like"/>
    <property type="match status" value="1"/>
</dbReference>
<dbReference type="InterPro" id="IPR011044">
    <property type="entry name" value="Quino_amine_DH_bsu"/>
</dbReference>
<evidence type="ECO:0000256" key="5">
    <source>
        <dbReference type="ARBA" id="ARBA00022741"/>
    </source>
</evidence>
<dbReference type="Gene3D" id="2.130.10.10">
    <property type="entry name" value="YVTN repeat-like/Quinoprotein amine dehydrogenase"/>
    <property type="match status" value="2"/>
</dbReference>
<dbReference type="Gene3D" id="1.20.5.1930">
    <property type="match status" value="1"/>
</dbReference>
<dbReference type="InterPro" id="IPR011712">
    <property type="entry name" value="Sig_transdc_His_kin_sub3_dim/P"/>
</dbReference>
<dbReference type="OrthoDB" id="9809670at2"/>
<dbReference type="EMBL" id="SNYC01000003">
    <property type="protein sequence ID" value="TDQ11546.1"/>
    <property type="molecule type" value="Genomic_DNA"/>
</dbReference>
<keyword evidence="6 11" id="KW-0418">Kinase</keyword>
<dbReference type="InterPro" id="IPR015943">
    <property type="entry name" value="WD40/YVTN_repeat-like_dom_sf"/>
</dbReference>